<gene>
    <name evidence="1" type="ORF">JAAARDRAFT_71361</name>
</gene>
<dbReference type="Proteomes" id="UP000027265">
    <property type="component" value="Unassembled WGS sequence"/>
</dbReference>
<protein>
    <submittedName>
        <fullName evidence="1">Uncharacterized protein</fullName>
    </submittedName>
</protein>
<proteinExistence type="predicted"/>
<dbReference type="AlphaFoldDB" id="A0A067PNW8"/>
<organism evidence="1 2">
    <name type="scientific">Jaapia argillacea MUCL 33604</name>
    <dbReference type="NCBI Taxonomy" id="933084"/>
    <lineage>
        <taxon>Eukaryota</taxon>
        <taxon>Fungi</taxon>
        <taxon>Dikarya</taxon>
        <taxon>Basidiomycota</taxon>
        <taxon>Agaricomycotina</taxon>
        <taxon>Agaricomycetes</taxon>
        <taxon>Agaricomycetidae</taxon>
        <taxon>Jaapiales</taxon>
        <taxon>Jaapiaceae</taxon>
        <taxon>Jaapia</taxon>
    </lineage>
</organism>
<evidence type="ECO:0000313" key="1">
    <source>
        <dbReference type="EMBL" id="KDQ55510.1"/>
    </source>
</evidence>
<evidence type="ECO:0000313" key="2">
    <source>
        <dbReference type="Proteomes" id="UP000027265"/>
    </source>
</evidence>
<dbReference type="EMBL" id="KL197725">
    <property type="protein sequence ID" value="KDQ55510.1"/>
    <property type="molecule type" value="Genomic_DNA"/>
</dbReference>
<dbReference type="InParanoid" id="A0A067PNW8"/>
<dbReference type="HOGENOM" id="CLU_062057_0_0_1"/>
<accession>A0A067PNW8</accession>
<sequence>MTPTLPVELYTHIFSFISLQEDLRQICMACRIFYDETIPMLYHSVDLTEVEQILLFARTVTTNQGVGLLVNELTITVSQPSSRRPCGQILSTLDNLRMLKMNGRDFDDDDSELVFHHGIPRLDVFYDLSFRLDFVHSFLDRHPTVRHWTHRSAFYIEQTRLRLPTQFLPNLTSFEADVEMLMAFQGSRPMEKLCLHYFQGDENLDNSILANLRLFSQTLVALTLDREYCSGDIGCPVVMQFIAENVPTLRRLSILDAPTPWVLGQPSDVPEALNPLLRSLSLFQRLETFEYSPACWDTESSWWRICARGPSLVAGELFRSNPSLRVVTFPDSPPANEISYDINATSYSRGPQGVIEETPATLRFGSECWWD</sequence>
<keyword evidence="2" id="KW-1185">Reference proteome</keyword>
<reference evidence="2" key="1">
    <citation type="journal article" date="2014" name="Proc. Natl. Acad. Sci. U.S.A.">
        <title>Extensive sampling of basidiomycete genomes demonstrates inadequacy of the white-rot/brown-rot paradigm for wood decay fungi.</title>
        <authorList>
            <person name="Riley R."/>
            <person name="Salamov A.A."/>
            <person name="Brown D.W."/>
            <person name="Nagy L.G."/>
            <person name="Floudas D."/>
            <person name="Held B.W."/>
            <person name="Levasseur A."/>
            <person name="Lombard V."/>
            <person name="Morin E."/>
            <person name="Otillar R."/>
            <person name="Lindquist E.A."/>
            <person name="Sun H."/>
            <person name="LaButti K.M."/>
            <person name="Schmutz J."/>
            <person name="Jabbour D."/>
            <person name="Luo H."/>
            <person name="Baker S.E."/>
            <person name="Pisabarro A.G."/>
            <person name="Walton J.D."/>
            <person name="Blanchette R.A."/>
            <person name="Henrissat B."/>
            <person name="Martin F."/>
            <person name="Cullen D."/>
            <person name="Hibbett D.S."/>
            <person name="Grigoriev I.V."/>
        </authorList>
    </citation>
    <scope>NUCLEOTIDE SEQUENCE [LARGE SCALE GENOMIC DNA]</scope>
    <source>
        <strain evidence="2">MUCL 33604</strain>
    </source>
</reference>
<name>A0A067PNW8_9AGAM</name>